<feature type="transmembrane region" description="Helical" evidence="6">
    <location>
        <begin position="214"/>
        <end position="235"/>
    </location>
</feature>
<keyword evidence="4 6" id="KW-0472">Membrane</keyword>
<evidence type="ECO:0000256" key="5">
    <source>
        <dbReference type="SAM" id="MobiDB-lite"/>
    </source>
</evidence>
<organism evidence="7 8">
    <name type="scientific">Phialemonium thermophilum</name>
    <dbReference type="NCBI Taxonomy" id="223376"/>
    <lineage>
        <taxon>Eukaryota</taxon>
        <taxon>Fungi</taxon>
        <taxon>Dikarya</taxon>
        <taxon>Ascomycota</taxon>
        <taxon>Pezizomycotina</taxon>
        <taxon>Sordariomycetes</taxon>
        <taxon>Sordariomycetidae</taxon>
        <taxon>Cephalothecales</taxon>
        <taxon>Cephalothecaceae</taxon>
        <taxon>Phialemonium</taxon>
    </lineage>
</organism>
<evidence type="ECO:0000256" key="3">
    <source>
        <dbReference type="ARBA" id="ARBA00022989"/>
    </source>
</evidence>
<keyword evidence="8" id="KW-1185">Reference proteome</keyword>
<feature type="transmembrane region" description="Helical" evidence="6">
    <location>
        <begin position="247"/>
        <end position="267"/>
    </location>
</feature>
<gene>
    <name evidence="7" type="ORF">VTK73DRAFT_339</name>
</gene>
<feature type="transmembrane region" description="Helical" evidence="6">
    <location>
        <begin position="186"/>
        <end position="207"/>
    </location>
</feature>
<sequence>MASMSEDKKEARAAFAVELESPPPPSSSESSTSPSSTTLCPTLWPACPNAAQHRASQPWQGGEKDAPRHLLSYDEIPDWYRDNKYIRHGYRPVSNSTRSSLGSWLYLHNETVNIYSHLVPAVCFLLGEWYVLQFLHSRYREVSLADHLIFAFFLLTASGCLGLSSAYHTMINHSQQVEALWLRLDFVGIVLLTTGDIVSGVYLVFWCEPLERKIYWSMILGLGAVTVFILLSPWFRGPKWRTVRVLIFVLTGLSGLAPLCHGIQMFGITQMVRQSGLPYYLAEGFLYGLGALVYATRIPESIWPGRFDIFGCSHQLFHVLVVLATVTHLVGILLAHDYNYNHRVCSA</sequence>
<evidence type="ECO:0000256" key="4">
    <source>
        <dbReference type="ARBA" id="ARBA00023136"/>
    </source>
</evidence>
<comment type="subcellular location">
    <subcellularLocation>
        <location evidence="1">Membrane</location>
        <topology evidence="1">Multi-pass membrane protein</topology>
    </subcellularLocation>
</comment>
<protein>
    <recommendedName>
        <fullName evidence="9">MPR-like GPCR protein</fullName>
    </recommendedName>
</protein>
<feature type="transmembrane region" description="Helical" evidence="6">
    <location>
        <begin position="279"/>
        <end position="296"/>
    </location>
</feature>
<feature type="transmembrane region" description="Helical" evidence="6">
    <location>
        <begin position="316"/>
        <end position="335"/>
    </location>
</feature>
<evidence type="ECO:0000256" key="6">
    <source>
        <dbReference type="SAM" id="Phobius"/>
    </source>
</evidence>
<comment type="caution">
    <text evidence="7">The sequence shown here is derived from an EMBL/GenBank/DDBJ whole genome shotgun (WGS) entry which is preliminary data.</text>
</comment>
<dbReference type="Pfam" id="PF03006">
    <property type="entry name" value="HlyIII"/>
    <property type="match status" value="1"/>
</dbReference>
<feature type="compositionally biased region" description="Low complexity" evidence="5">
    <location>
        <begin position="27"/>
        <end position="39"/>
    </location>
</feature>
<evidence type="ECO:0000313" key="7">
    <source>
        <dbReference type="EMBL" id="KAL1874413.1"/>
    </source>
</evidence>
<reference evidence="7 8" key="1">
    <citation type="journal article" date="2024" name="Commun. Biol.">
        <title>Comparative genomic analysis of thermophilic fungi reveals convergent evolutionary adaptations and gene losses.</title>
        <authorList>
            <person name="Steindorff A.S."/>
            <person name="Aguilar-Pontes M.V."/>
            <person name="Robinson A.J."/>
            <person name="Andreopoulos B."/>
            <person name="LaButti K."/>
            <person name="Kuo A."/>
            <person name="Mondo S."/>
            <person name="Riley R."/>
            <person name="Otillar R."/>
            <person name="Haridas S."/>
            <person name="Lipzen A."/>
            <person name="Grimwood J."/>
            <person name="Schmutz J."/>
            <person name="Clum A."/>
            <person name="Reid I.D."/>
            <person name="Moisan M.C."/>
            <person name="Butler G."/>
            <person name="Nguyen T.T.M."/>
            <person name="Dewar K."/>
            <person name="Conant G."/>
            <person name="Drula E."/>
            <person name="Henrissat B."/>
            <person name="Hansel C."/>
            <person name="Singer S."/>
            <person name="Hutchinson M.I."/>
            <person name="de Vries R.P."/>
            <person name="Natvig D.O."/>
            <person name="Powell A.J."/>
            <person name="Tsang A."/>
            <person name="Grigoriev I.V."/>
        </authorList>
    </citation>
    <scope>NUCLEOTIDE SEQUENCE [LARGE SCALE GENOMIC DNA]</scope>
    <source>
        <strain evidence="7 8">ATCC 24622</strain>
    </source>
</reference>
<name>A0ABR3XEN7_9PEZI</name>
<feature type="region of interest" description="Disordered" evidence="5">
    <location>
        <begin position="1"/>
        <end position="39"/>
    </location>
</feature>
<dbReference type="PANTHER" id="PTHR20855:SF130">
    <property type="entry name" value="HAEMOLYSIN-III FAMILY PROTEIN"/>
    <property type="match status" value="1"/>
</dbReference>
<keyword evidence="2 6" id="KW-0812">Transmembrane</keyword>
<feature type="transmembrane region" description="Helical" evidence="6">
    <location>
        <begin position="144"/>
        <end position="166"/>
    </location>
</feature>
<dbReference type="EMBL" id="JAZHXJ010000105">
    <property type="protein sequence ID" value="KAL1874413.1"/>
    <property type="molecule type" value="Genomic_DNA"/>
</dbReference>
<dbReference type="InterPro" id="IPR004254">
    <property type="entry name" value="AdipoR/HlyIII-related"/>
</dbReference>
<keyword evidence="3 6" id="KW-1133">Transmembrane helix</keyword>
<accession>A0ABR3XEN7</accession>
<evidence type="ECO:0000256" key="2">
    <source>
        <dbReference type="ARBA" id="ARBA00022692"/>
    </source>
</evidence>
<evidence type="ECO:0000256" key="1">
    <source>
        <dbReference type="ARBA" id="ARBA00004141"/>
    </source>
</evidence>
<dbReference type="PANTHER" id="PTHR20855">
    <property type="entry name" value="ADIPOR/PROGESTIN RECEPTOR-RELATED"/>
    <property type="match status" value="1"/>
</dbReference>
<evidence type="ECO:0000313" key="8">
    <source>
        <dbReference type="Proteomes" id="UP001586593"/>
    </source>
</evidence>
<dbReference type="Proteomes" id="UP001586593">
    <property type="component" value="Unassembled WGS sequence"/>
</dbReference>
<feature type="compositionally biased region" description="Basic and acidic residues" evidence="5">
    <location>
        <begin position="1"/>
        <end position="12"/>
    </location>
</feature>
<proteinExistence type="predicted"/>
<evidence type="ECO:0008006" key="9">
    <source>
        <dbReference type="Google" id="ProtNLM"/>
    </source>
</evidence>